<comment type="cofactor">
    <cofactor evidence="1">
        <name>pyridoxal 5'-phosphate</name>
        <dbReference type="ChEBI" id="CHEBI:597326"/>
    </cofactor>
</comment>
<keyword evidence="8" id="KW-0032">Aminotransferase</keyword>
<dbReference type="FunFam" id="3.40.640.10:FF:000006">
    <property type="entry name" value="5-aminolevulinate synthase, mitochondrial"/>
    <property type="match status" value="1"/>
</dbReference>
<dbReference type="GO" id="GO:0042802">
    <property type="term" value="F:identical protein binding"/>
    <property type="evidence" value="ECO:0007669"/>
    <property type="project" value="TreeGrafter"/>
</dbReference>
<dbReference type="OrthoDB" id="10263824at2759"/>
<evidence type="ECO:0000256" key="1">
    <source>
        <dbReference type="ARBA" id="ARBA00001933"/>
    </source>
</evidence>
<keyword evidence="9" id="KW-0808">Transferase</keyword>
<proteinExistence type="inferred from homology"/>
<dbReference type="EC" id="2.3.1.37" evidence="6"/>
<dbReference type="Gene3D" id="3.90.1150.10">
    <property type="entry name" value="Aspartate Aminotransferase, domain 1"/>
    <property type="match status" value="2"/>
</dbReference>
<dbReference type="InterPro" id="IPR010961">
    <property type="entry name" value="4pyrrol_synth_NH2levulA_synth"/>
</dbReference>
<dbReference type="Proteomes" id="UP000183567">
    <property type="component" value="Unassembled WGS sequence"/>
</dbReference>
<dbReference type="Pfam" id="PF00155">
    <property type="entry name" value="Aminotran_1_2"/>
    <property type="match status" value="1"/>
</dbReference>
<evidence type="ECO:0000256" key="4">
    <source>
        <dbReference type="ARBA" id="ARBA00008392"/>
    </source>
</evidence>
<accession>A0A1J8PQ52</accession>
<dbReference type="GO" id="GO:0030170">
    <property type="term" value="F:pyridoxal phosphate binding"/>
    <property type="evidence" value="ECO:0007669"/>
    <property type="project" value="InterPro"/>
</dbReference>
<dbReference type="InterPro" id="IPR050103">
    <property type="entry name" value="Class-III_PLP-dep_AT"/>
</dbReference>
<keyword evidence="12" id="KW-0012">Acyltransferase</keyword>
<dbReference type="PROSITE" id="PS00599">
    <property type="entry name" value="AA_TRANSFER_CLASS_2"/>
    <property type="match status" value="1"/>
</dbReference>
<dbReference type="CDD" id="cd00610">
    <property type="entry name" value="OAT_like"/>
    <property type="match status" value="1"/>
</dbReference>
<feature type="compositionally biased region" description="Polar residues" evidence="13">
    <location>
        <begin position="392"/>
        <end position="415"/>
    </location>
</feature>
<sequence length="1574" mass="171530">MYNGIGLTTPRGSGTNGYVMRNLSALRVHETAADRAAAWSVAPPKHREPDEGILEHERKRKVEVKCLELQLQLEDDGLDEAAINVQVEELRASLNKDLASLAPSAKNLKPSDTHGLAAAKKVELDKMARALGMKSTYTEGEAFDREKQEENKMRRMVEREERERKREEDRSKMLEQKQKWEAEQRERDRLRRREEDRIRREREETSRRKERMPPPPVPAFRDRPRDYRDRRSRSPGRSPRRERDIRRRRSPSADLQSPPPRRRSPSPVPSKLRSRSPGRGGYQRSGSPAPPSRRSPPSTHPRRPRERSETPPRGRDRSESPPRRRGRDRSESPRQNRELSPPPRNGADEDRGRSASRSPRGRGRSASSDSSILPSVTQSNIQHHNALHTRSVALSSTAPRRHASNVSEPRTSPSTRYLKPTYDLSATSQSSATTSTIALGEEYILPVYARPPFVLSHGSGSWVWDVDGRKFLDFSAGIAVNALGHADPGVSQVLQHQSSTLLHTSNVYYNQWAPKLAELLVTLTETDGGLGYAAGSTSPSSSNAKHGAKVFFSNSGTEANEGALKIARKVGKDRWAATTGGKAGDPSCPKTRIVCFENSFHGRSMGALSVTSTEKYQAPFRPLIPGVSVGKLNDMECLDTLIGDDTCTVIVEPIQGEGGATAATEEWLRALRKRCDQTGAVLIYDEIQCGLYRTGTLWAHSALPVDCHPDIITMAKPLANGYPIGAVLLRDIIASTMTAGTHGTTFGGSPTACAVGHHVLSRLSDRAFVAHIEEISAYMSSRLELLPKWFPAMLQPHVRGRGFIRGLGFNDASHPGEVVQLARERGVFLLTAGKDAVRLVPSLNVEKEEVDVALDVLEGFKSAIPDFLHPPVLAYFLSSLARFKSSCPFLGGTKTSTLRALSSSISPRFPSISQLTERATGCPVMGPALVMRSSQMVAGYASVAGQADVQNIHHSKGIFPGTNVSEADIAKCPHASAARAAARMADDLAAASAKKTTEGKETSDTAQKAAAAGCPFHKAAAPEKLAKLPDLKVKQATATASTSGAFNYDNFYAAELEKKHKDQSYRYFNNINRLADKFPVAHTANVNEEVQVWCANDYLGMGNNPVVLETMHRALGKYGAGAGGTRNIAGNSATHLALERELATLHRKEAALVFSSCYVANDATLSTLGSKLPGCVYFSDASNHASMIQGIRHSGAKKEIFKHNDLNDLEAKLQKYSKDTPKIIAFESVYSMCGSVGPIKEICDLAKKYGAVTFLDEVHAVGLYGPRGAGVAEHLDWEAHQKAGQSPEPIKDSVMDRIDMITGTLGKAYGTVGGYVAGSRDFIDMIRSYAPGFIFTTSLPPATVAGARASVIYQKHHVGDRALKQVNVRTVKERFAALDIPVVPGPSHIVPVLVGDAGLARAASDKLLHEHGIYVQAINFPTVAVGEERLRVTVTPRHTTEQIDGLITAMDTVFTDLSINRISNWEKLGGRANVGLDKENVEPIWNNAQINTAGQPQTLRDGQTAVIDANVVQVVRKSFEDLLGVVELDETEGKVEATLITGAVKHVAEALPKKAKAPLTPVNSVNVPSRLLVL</sequence>
<feature type="compositionally biased region" description="Polar residues" evidence="13">
    <location>
        <begin position="372"/>
        <end position="383"/>
    </location>
</feature>
<comment type="function">
    <text evidence="2">Catalyzes the synthesis of 5-aminolevulinate (ALA) from succinyl-CoA and glycine, the first and rate-limiting step in heme biosynthesis.</text>
</comment>
<feature type="compositionally biased region" description="Basic and acidic residues" evidence="13">
    <location>
        <begin position="142"/>
        <end position="207"/>
    </location>
</feature>
<feature type="region of interest" description="Disordered" evidence="13">
    <location>
        <begin position="142"/>
        <end position="431"/>
    </location>
</feature>
<name>A0A1J8PQ52_9AGAM</name>
<comment type="similarity">
    <text evidence="5">Belongs to the class-III pyridoxal-phosphate-dependent aminotransferase family.</text>
</comment>
<evidence type="ECO:0000256" key="7">
    <source>
        <dbReference type="ARBA" id="ARBA00019560"/>
    </source>
</evidence>
<evidence type="ECO:0000256" key="5">
    <source>
        <dbReference type="ARBA" id="ARBA00008954"/>
    </source>
</evidence>
<evidence type="ECO:0000256" key="3">
    <source>
        <dbReference type="ARBA" id="ARBA00005029"/>
    </source>
</evidence>
<protein>
    <recommendedName>
        <fullName evidence="7">5-aminolevulinate synthase, mitochondrial</fullName>
        <ecNumber evidence="6">2.3.1.37</ecNumber>
    </recommendedName>
</protein>
<keyword evidence="11" id="KW-0350">Heme biosynthesis</keyword>
<dbReference type="UniPathway" id="UPA00251">
    <property type="reaction ID" value="UER00375"/>
</dbReference>
<dbReference type="NCBIfam" id="TIGR01821">
    <property type="entry name" value="5aminolev_synth"/>
    <property type="match status" value="1"/>
</dbReference>
<dbReference type="GO" id="GO:0008483">
    <property type="term" value="F:transaminase activity"/>
    <property type="evidence" value="ECO:0007669"/>
    <property type="project" value="UniProtKB-KW"/>
</dbReference>
<dbReference type="Gene3D" id="6.10.140.420">
    <property type="match status" value="1"/>
</dbReference>
<evidence type="ECO:0000256" key="11">
    <source>
        <dbReference type="ARBA" id="ARBA00023133"/>
    </source>
</evidence>
<dbReference type="Pfam" id="PF08312">
    <property type="entry name" value="cwf21"/>
    <property type="match status" value="1"/>
</dbReference>
<dbReference type="STRING" id="180088.A0A1J8PQ52"/>
<evidence type="ECO:0000256" key="9">
    <source>
        <dbReference type="ARBA" id="ARBA00022679"/>
    </source>
</evidence>
<dbReference type="InterPro" id="IPR015422">
    <property type="entry name" value="PyrdxlP-dep_Trfase_small"/>
</dbReference>
<dbReference type="PANTHER" id="PTHR11986:SF79">
    <property type="entry name" value="ACETYLORNITHINE AMINOTRANSFERASE, MITOCHONDRIAL"/>
    <property type="match status" value="1"/>
</dbReference>
<keyword evidence="10" id="KW-0663">Pyridoxal phosphate</keyword>
<dbReference type="InterPro" id="IPR001917">
    <property type="entry name" value="Aminotrans_II_pyridoxalP_BS"/>
</dbReference>
<dbReference type="GO" id="GO:0006782">
    <property type="term" value="P:protoporphyrinogen IX biosynthetic process"/>
    <property type="evidence" value="ECO:0007669"/>
    <property type="project" value="UniProtKB-UniPathway"/>
</dbReference>
<organism evidence="15 16">
    <name type="scientific">Rhizopogon vesiculosus</name>
    <dbReference type="NCBI Taxonomy" id="180088"/>
    <lineage>
        <taxon>Eukaryota</taxon>
        <taxon>Fungi</taxon>
        <taxon>Dikarya</taxon>
        <taxon>Basidiomycota</taxon>
        <taxon>Agaricomycotina</taxon>
        <taxon>Agaricomycetes</taxon>
        <taxon>Agaricomycetidae</taxon>
        <taxon>Boletales</taxon>
        <taxon>Suillineae</taxon>
        <taxon>Rhizopogonaceae</taxon>
        <taxon>Rhizopogon</taxon>
    </lineage>
</organism>
<dbReference type="InterPro" id="IPR049704">
    <property type="entry name" value="Aminotrans_3_PPA_site"/>
</dbReference>
<feature type="compositionally biased region" description="Basic and acidic residues" evidence="13">
    <location>
        <begin position="306"/>
        <end position="337"/>
    </location>
</feature>
<evidence type="ECO:0000256" key="12">
    <source>
        <dbReference type="ARBA" id="ARBA00023315"/>
    </source>
</evidence>
<evidence type="ECO:0000256" key="6">
    <source>
        <dbReference type="ARBA" id="ARBA00013257"/>
    </source>
</evidence>
<feature type="domain" description="CWF21" evidence="14">
    <location>
        <begin position="54"/>
        <end position="99"/>
    </location>
</feature>
<dbReference type="CDD" id="cd21372">
    <property type="entry name" value="cwf21_CWC21-like"/>
    <property type="match status" value="1"/>
</dbReference>
<dbReference type="Gene3D" id="3.40.640.10">
    <property type="entry name" value="Type I PLP-dependent aspartate aminotransferase-like (Major domain)"/>
    <property type="match status" value="2"/>
</dbReference>
<evidence type="ECO:0000256" key="2">
    <source>
        <dbReference type="ARBA" id="ARBA00003076"/>
    </source>
</evidence>
<evidence type="ECO:0000313" key="15">
    <source>
        <dbReference type="EMBL" id="OJA09923.1"/>
    </source>
</evidence>
<evidence type="ECO:0000256" key="10">
    <source>
        <dbReference type="ARBA" id="ARBA00022898"/>
    </source>
</evidence>
<comment type="similarity">
    <text evidence="4">Belongs to the class-II pyridoxal-phosphate-dependent aminotransferase family.</text>
</comment>
<dbReference type="GO" id="GO:0003870">
    <property type="term" value="F:5-aminolevulinate synthase activity"/>
    <property type="evidence" value="ECO:0007669"/>
    <property type="project" value="UniProtKB-EC"/>
</dbReference>
<dbReference type="CDD" id="cd06454">
    <property type="entry name" value="KBL_like"/>
    <property type="match status" value="1"/>
</dbReference>
<feature type="compositionally biased region" description="Basic and acidic residues" evidence="13">
    <location>
        <begin position="220"/>
        <end position="229"/>
    </location>
</feature>
<comment type="pathway">
    <text evidence="3">Porphyrin-containing compound metabolism; protoporphyrin-IX biosynthesis; 5-aminolevulinate from glycine: step 1/1.</text>
</comment>
<dbReference type="InterPro" id="IPR004839">
    <property type="entry name" value="Aminotransferase_I/II_large"/>
</dbReference>
<dbReference type="PROSITE" id="PS00600">
    <property type="entry name" value="AA_TRANSFER_CLASS_3"/>
    <property type="match status" value="1"/>
</dbReference>
<dbReference type="Pfam" id="PF00202">
    <property type="entry name" value="Aminotran_3"/>
    <property type="match status" value="1"/>
</dbReference>
<evidence type="ECO:0000256" key="13">
    <source>
        <dbReference type="SAM" id="MobiDB-lite"/>
    </source>
</evidence>
<reference evidence="15 16" key="1">
    <citation type="submission" date="2016-03" db="EMBL/GenBank/DDBJ databases">
        <title>Comparative genomics of the ectomycorrhizal sister species Rhizopogon vinicolor and Rhizopogon vesiculosus (Basidiomycota: Boletales) reveals a divergence of the mating type B locus.</title>
        <authorList>
            <person name="Mujic A.B."/>
            <person name="Kuo A."/>
            <person name="Tritt A."/>
            <person name="Lipzen A."/>
            <person name="Chen C."/>
            <person name="Johnson J."/>
            <person name="Sharma A."/>
            <person name="Barry K."/>
            <person name="Grigoriev I.V."/>
            <person name="Spatafora J.W."/>
        </authorList>
    </citation>
    <scope>NUCLEOTIDE SEQUENCE [LARGE SCALE GENOMIC DNA]</scope>
    <source>
        <strain evidence="15 16">AM-OR11-056</strain>
    </source>
</reference>
<dbReference type="GO" id="GO:0005759">
    <property type="term" value="C:mitochondrial matrix"/>
    <property type="evidence" value="ECO:0007669"/>
    <property type="project" value="TreeGrafter"/>
</dbReference>
<evidence type="ECO:0000313" key="16">
    <source>
        <dbReference type="Proteomes" id="UP000183567"/>
    </source>
</evidence>
<dbReference type="InterPro" id="IPR015421">
    <property type="entry name" value="PyrdxlP-dep_Trfase_major"/>
</dbReference>
<comment type="caution">
    <text evidence="15">The sequence shown here is derived from an EMBL/GenBank/DDBJ whole genome shotgun (WGS) entry which is preliminary data.</text>
</comment>
<dbReference type="GO" id="GO:0005634">
    <property type="term" value="C:nucleus"/>
    <property type="evidence" value="ECO:0007669"/>
    <property type="project" value="UniProtKB-ARBA"/>
</dbReference>
<dbReference type="InterPro" id="IPR005814">
    <property type="entry name" value="Aminotrans_3"/>
</dbReference>
<dbReference type="EMBL" id="LVVM01005715">
    <property type="protein sequence ID" value="OJA09923.1"/>
    <property type="molecule type" value="Genomic_DNA"/>
</dbReference>
<dbReference type="SMART" id="SM01115">
    <property type="entry name" value="cwf21"/>
    <property type="match status" value="1"/>
</dbReference>
<evidence type="ECO:0000259" key="14">
    <source>
        <dbReference type="SMART" id="SM01115"/>
    </source>
</evidence>
<dbReference type="InterPro" id="IPR015424">
    <property type="entry name" value="PyrdxlP-dep_Trfase"/>
</dbReference>
<gene>
    <name evidence="15" type="ORF">AZE42_04884</name>
</gene>
<dbReference type="InterPro" id="IPR013170">
    <property type="entry name" value="mRNA_splic_Cwf21_dom"/>
</dbReference>
<keyword evidence="16" id="KW-1185">Reference proteome</keyword>
<dbReference type="PANTHER" id="PTHR11986">
    <property type="entry name" value="AMINOTRANSFERASE CLASS III"/>
    <property type="match status" value="1"/>
</dbReference>
<evidence type="ECO:0000256" key="8">
    <source>
        <dbReference type="ARBA" id="ARBA00022576"/>
    </source>
</evidence>
<dbReference type="FunFam" id="3.40.640.10:FF:000004">
    <property type="entry name" value="Acetylornithine aminotransferase"/>
    <property type="match status" value="1"/>
</dbReference>
<dbReference type="SUPFAM" id="SSF53383">
    <property type="entry name" value="PLP-dependent transferases"/>
    <property type="match status" value="2"/>
</dbReference>